<sequence>MSNDSQIVKFFKNQTIFLTGGTGLIGKLLVEKLLRTSFDLKKIYILVRTKHGKTSQQRFDDFFDNSCFEKINQENKSKVSFISGDCRKPDLGLKSENLDILKTETTCIIHAAANVNFRQTIKEASYNVNSTKEMIKLAKEMNNLKVFVYVSTAYSNCVNNHIREEIYKPPINAEAFLDLVNSCNEDDLEKILLPYLNKWPNNYVFSKCLSEDLIKNSLLETPIAVVRPSSVTNTMNEPVPGWIDNYHGFIGVTAGSYVGVLQNLYAKKEKKLHLVPADFVCNCILAAAWDTANSKTIKAFNCVGKGISYGELARAVNTLCWKYPTMKCVWNPETSVVQNKFWYNVKTFWILMLAYCIDFVFFCFKQPTRAANMMKRITEQVNVSSYFTFREWSFDEDRFTNLWKKMGDEDKKIFPFNVSTIDWDKYLCSCVLGIRVYLFKDPITTLPKAKTKFKIMFVLHYTILALFYCLLYVILTFLAKNLWYNYK</sequence>
<dbReference type="SUPFAM" id="SSF51735">
    <property type="entry name" value="NAD(P)-binding Rossmann-fold domains"/>
    <property type="match status" value="1"/>
</dbReference>
<evidence type="ECO:0000256" key="4">
    <source>
        <dbReference type="RuleBase" id="RU363097"/>
    </source>
</evidence>
<comment type="catalytic activity">
    <reaction evidence="4">
        <text>a long-chain fatty acyl-CoA + 2 NADPH + 2 H(+) = a long-chain primary fatty alcohol + 2 NADP(+) + CoA</text>
        <dbReference type="Rhea" id="RHEA:52716"/>
        <dbReference type="ChEBI" id="CHEBI:15378"/>
        <dbReference type="ChEBI" id="CHEBI:57287"/>
        <dbReference type="ChEBI" id="CHEBI:57783"/>
        <dbReference type="ChEBI" id="CHEBI:58349"/>
        <dbReference type="ChEBI" id="CHEBI:77396"/>
        <dbReference type="ChEBI" id="CHEBI:83139"/>
        <dbReference type="EC" id="1.2.1.84"/>
    </reaction>
</comment>
<protein>
    <recommendedName>
        <fullName evidence="4">Fatty acyl-CoA reductase</fullName>
        <ecNumber evidence="4">1.2.1.84</ecNumber>
    </recommendedName>
</protein>
<feature type="domain" description="Thioester reductase (TE)" evidence="6">
    <location>
        <begin position="18"/>
        <end position="284"/>
    </location>
</feature>
<reference evidence="7" key="1">
    <citation type="journal article" date="2023" name="G3 (Bethesda)">
        <title>Whole genome assemblies of Zophobas morio and Tenebrio molitor.</title>
        <authorList>
            <person name="Kaur S."/>
            <person name="Stinson S.A."/>
            <person name="diCenzo G.C."/>
        </authorList>
    </citation>
    <scope>NUCLEOTIDE SEQUENCE</scope>
    <source>
        <strain evidence="7">QUZm001</strain>
    </source>
</reference>
<accession>A0AA38M428</accession>
<comment type="similarity">
    <text evidence="1 4">Belongs to the fatty acyl-CoA reductase family.</text>
</comment>
<keyword evidence="2 4" id="KW-0444">Lipid biosynthesis</keyword>
<dbReference type="InterPro" id="IPR013120">
    <property type="entry name" value="FAR_NAD-bd"/>
</dbReference>
<dbReference type="InterPro" id="IPR033640">
    <property type="entry name" value="FAR_C"/>
</dbReference>
<feature type="transmembrane region" description="Helical" evidence="4">
    <location>
        <begin position="341"/>
        <end position="364"/>
    </location>
</feature>
<dbReference type="GO" id="GO:0005777">
    <property type="term" value="C:peroxisome"/>
    <property type="evidence" value="ECO:0007669"/>
    <property type="project" value="TreeGrafter"/>
</dbReference>
<dbReference type="PANTHER" id="PTHR11011:SF60">
    <property type="entry name" value="FATTY ACYL-COA REDUCTASE-RELATED"/>
    <property type="match status" value="1"/>
</dbReference>
<feature type="domain" description="Fatty acyl-CoA reductase C-terminal" evidence="5">
    <location>
        <begin position="351"/>
        <end position="441"/>
    </location>
</feature>
<dbReference type="InterPro" id="IPR036291">
    <property type="entry name" value="NAD(P)-bd_dom_sf"/>
</dbReference>
<proteinExistence type="inferred from homology"/>
<dbReference type="Proteomes" id="UP001168821">
    <property type="component" value="Unassembled WGS sequence"/>
</dbReference>
<evidence type="ECO:0000256" key="1">
    <source>
        <dbReference type="ARBA" id="ARBA00005928"/>
    </source>
</evidence>
<evidence type="ECO:0000259" key="6">
    <source>
        <dbReference type="Pfam" id="PF07993"/>
    </source>
</evidence>
<evidence type="ECO:0000313" key="8">
    <source>
        <dbReference type="Proteomes" id="UP001168821"/>
    </source>
</evidence>
<gene>
    <name evidence="7" type="ORF">Zmor_028218</name>
</gene>
<dbReference type="GO" id="GO:0080019">
    <property type="term" value="F:alcohol-forming very long-chain fatty acyl-CoA reductase activity"/>
    <property type="evidence" value="ECO:0007669"/>
    <property type="project" value="InterPro"/>
</dbReference>
<dbReference type="CDD" id="cd09071">
    <property type="entry name" value="FAR_C"/>
    <property type="match status" value="1"/>
</dbReference>
<evidence type="ECO:0000256" key="3">
    <source>
        <dbReference type="ARBA" id="ARBA00023098"/>
    </source>
</evidence>
<keyword evidence="4" id="KW-0521">NADP</keyword>
<keyword evidence="4" id="KW-0812">Transmembrane</keyword>
<keyword evidence="4" id="KW-0472">Membrane</keyword>
<dbReference type="GO" id="GO:0035336">
    <property type="term" value="P:long-chain fatty-acyl-CoA metabolic process"/>
    <property type="evidence" value="ECO:0007669"/>
    <property type="project" value="TreeGrafter"/>
</dbReference>
<keyword evidence="8" id="KW-1185">Reference proteome</keyword>
<comment type="caution">
    <text evidence="7">The sequence shown here is derived from an EMBL/GenBank/DDBJ whole genome shotgun (WGS) entry which is preliminary data.</text>
</comment>
<dbReference type="CDD" id="cd05236">
    <property type="entry name" value="FAR-N_SDR_e"/>
    <property type="match status" value="1"/>
</dbReference>
<name>A0AA38M428_9CUCU</name>
<dbReference type="Pfam" id="PF07993">
    <property type="entry name" value="NAD_binding_4"/>
    <property type="match status" value="1"/>
</dbReference>
<keyword evidence="3 4" id="KW-0443">Lipid metabolism</keyword>
<dbReference type="EMBL" id="JALNTZ010000009">
    <property type="protein sequence ID" value="KAJ3641737.1"/>
    <property type="molecule type" value="Genomic_DNA"/>
</dbReference>
<evidence type="ECO:0000313" key="7">
    <source>
        <dbReference type="EMBL" id="KAJ3641737.1"/>
    </source>
</evidence>
<dbReference type="EC" id="1.2.1.84" evidence="4"/>
<dbReference type="Pfam" id="PF03015">
    <property type="entry name" value="Sterile"/>
    <property type="match status" value="1"/>
</dbReference>
<feature type="transmembrane region" description="Helical" evidence="4">
    <location>
        <begin position="458"/>
        <end position="479"/>
    </location>
</feature>
<dbReference type="AlphaFoldDB" id="A0AA38M428"/>
<evidence type="ECO:0000256" key="2">
    <source>
        <dbReference type="ARBA" id="ARBA00022516"/>
    </source>
</evidence>
<dbReference type="GO" id="GO:0102965">
    <property type="term" value="F:alcohol-forming long-chain fatty acyl-CoA reductase activity"/>
    <property type="evidence" value="ECO:0007669"/>
    <property type="project" value="UniProtKB-EC"/>
</dbReference>
<dbReference type="InterPro" id="IPR026055">
    <property type="entry name" value="FAR"/>
</dbReference>
<dbReference type="Gene3D" id="3.40.50.720">
    <property type="entry name" value="NAD(P)-binding Rossmann-like Domain"/>
    <property type="match status" value="1"/>
</dbReference>
<dbReference type="PANTHER" id="PTHR11011">
    <property type="entry name" value="MALE STERILITY PROTEIN 2-RELATED"/>
    <property type="match status" value="1"/>
</dbReference>
<keyword evidence="4" id="KW-0560">Oxidoreductase</keyword>
<comment type="function">
    <text evidence="4">Catalyzes the reduction of fatty acyl-CoA to fatty alcohols.</text>
</comment>
<organism evidence="7 8">
    <name type="scientific">Zophobas morio</name>
    <dbReference type="NCBI Taxonomy" id="2755281"/>
    <lineage>
        <taxon>Eukaryota</taxon>
        <taxon>Metazoa</taxon>
        <taxon>Ecdysozoa</taxon>
        <taxon>Arthropoda</taxon>
        <taxon>Hexapoda</taxon>
        <taxon>Insecta</taxon>
        <taxon>Pterygota</taxon>
        <taxon>Neoptera</taxon>
        <taxon>Endopterygota</taxon>
        <taxon>Coleoptera</taxon>
        <taxon>Polyphaga</taxon>
        <taxon>Cucujiformia</taxon>
        <taxon>Tenebrionidae</taxon>
        <taxon>Zophobas</taxon>
    </lineage>
</organism>
<evidence type="ECO:0000259" key="5">
    <source>
        <dbReference type="Pfam" id="PF03015"/>
    </source>
</evidence>
<keyword evidence="4" id="KW-1133">Transmembrane helix</keyword>